<dbReference type="AlphaFoldDB" id="A0A0A9KT20"/>
<dbReference type="EMBL" id="GBRH01280119">
    <property type="protein sequence ID" value="JAD17776.1"/>
    <property type="molecule type" value="Transcribed_RNA"/>
</dbReference>
<feature type="compositionally biased region" description="Basic and acidic residues" evidence="1">
    <location>
        <begin position="102"/>
        <end position="111"/>
    </location>
</feature>
<organism evidence="2">
    <name type="scientific">Arundo donax</name>
    <name type="common">Giant reed</name>
    <name type="synonym">Donax arundinaceus</name>
    <dbReference type="NCBI Taxonomy" id="35708"/>
    <lineage>
        <taxon>Eukaryota</taxon>
        <taxon>Viridiplantae</taxon>
        <taxon>Streptophyta</taxon>
        <taxon>Embryophyta</taxon>
        <taxon>Tracheophyta</taxon>
        <taxon>Spermatophyta</taxon>
        <taxon>Magnoliopsida</taxon>
        <taxon>Liliopsida</taxon>
        <taxon>Poales</taxon>
        <taxon>Poaceae</taxon>
        <taxon>PACMAD clade</taxon>
        <taxon>Arundinoideae</taxon>
        <taxon>Arundineae</taxon>
        <taxon>Arundo</taxon>
    </lineage>
</organism>
<name>A0A0A9KT20_ARUDO</name>
<feature type="region of interest" description="Disordered" evidence="1">
    <location>
        <begin position="131"/>
        <end position="181"/>
    </location>
</feature>
<reference evidence="2" key="2">
    <citation type="journal article" date="2015" name="Data Brief">
        <title>Shoot transcriptome of the giant reed, Arundo donax.</title>
        <authorList>
            <person name="Barrero R.A."/>
            <person name="Guerrero F.D."/>
            <person name="Moolhuijzen P."/>
            <person name="Goolsby J.A."/>
            <person name="Tidwell J."/>
            <person name="Bellgard S.E."/>
            <person name="Bellgard M.I."/>
        </authorList>
    </citation>
    <scope>NUCLEOTIDE SEQUENCE</scope>
    <source>
        <tissue evidence="2">Shoot tissue taken approximately 20 cm above the soil surface</tissue>
    </source>
</reference>
<proteinExistence type="predicted"/>
<evidence type="ECO:0000256" key="1">
    <source>
        <dbReference type="SAM" id="MobiDB-lite"/>
    </source>
</evidence>
<reference evidence="2" key="1">
    <citation type="submission" date="2014-09" db="EMBL/GenBank/DDBJ databases">
        <authorList>
            <person name="Magalhaes I.L.F."/>
            <person name="Oliveira U."/>
            <person name="Santos F.R."/>
            <person name="Vidigal T.H.D.A."/>
            <person name="Brescovit A.D."/>
            <person name="Santos A.J."/>
        </authorList>
    </citation>
    <scope>NUCLEOTIDE SEQUENCE</scope>
    <source>
        <tissue evidence="2">Shoot tissue taken approximately 20 cm above the soil surface</tissue>
    </source>
</reference>
<feature type="compositionally biased region" description="Acidic residues" evidence="1">
    <location>
        <begin position="87"/>
        <end position="101"/>
    </location>
</feature>
<sequence>MLSFPPGCSRLARLFLRRVGRVSFGFSLPSDAFSALEVIHLHSVRSIDLDHLLSASPPLRTLDLRYKPSSLMIKMPFENEKVEEDMISEELSEDDSSNEELSEAKVPKEVTVEELSEGDLMLSGAKISEVKPSVKQPSEDELSEGVLSDAQVSEVKPQVKEPSEEELSGAEASEKDGLSEEELQLDDVESHVLENDLKNLLVKMVNFHGHQNEMKLVSSLLRKAASLNKLLLVAPRGTKEKSSKRIGWINSIP</sequence>
<feature type="region of interest" description="Disordered" evidence="1">
    <location>
        <begin position="87"/>
        <end position="115"/>
    </location>
</feature>
<accession>A0A0A9KT20</accession>
<evidence type="ECO:0000313" key="2">
    <source>
        <dbReference type="EMBL" id="JAD17776.1"/>
    </source>
</evidence>
<protein>
    <submittedName>
        <fullName evidence="2">Uncharacterized protein</fullName>
    </submittedName>
</protein>